<dbReference type="InterPro" id="IPR029044">
    <property type="entry name" value="Nucleotide-diphossugar_trans"/>
</dbReference>
<dbReference type="InterPro" id="IPR027791">
    <property type="entry name" value="Galactosyl_T_C"/>
</dbReference>
<keyword evidence="4 11" id="KW-0328">Glycosyltransferase</keyword>
<evidence type="ECO:0000259" key="12">
    <source>
        <dbReference type="Pfam" id="PF02709"/>
    </source>
</evidence>
<reference evidence="15" key="1">
    <citation type="submission" date="2022-11" db="UniProtKB">
        <authorList>
            <consortium name="WormBaseParasite"/>
        </authorList>
    </citation>
    <scope>IDENTIFICATION</scope>
</reference>
<comment type="pathway">
    <text evidence="2 11">Protein modification; protein glycosylation.</text>
</comment>
<dbReference type="GO" id="GO:0046872">
    <property type="term" value="F:metal ion binding"/>
    <property type="evidence" value="ECO:0007669"/>
    <property type="project" value="UniProtKB-UniRule"/>
</dbReference>
<dbReference type="Pfam" id="PF13733">
    <property type="entry name" value="Glyco_transf_7N"/>
    <property type="match status" value="1"/>
</dbReference>
<dbReference type="AlphaFoldDB" id="A0A914WE52"/>
<keyword evidence="5 11" id="KW-0808">Transferase</keyword>
<evidence type="ECO:0000256" key="4">
    <source>
        <dbReference type="ARBA" id="ARBA00022676"/>
    </source>
</evidence>
<keyword evidence="9 11" id="KW-0472">Membrane</keyword>
<comment type="similarity">
    <text evidence="3 11">Belongs to the glycosyltransferase 7 family.</text>
</comment>
<dbReference type="GO" id="GO:0016020">
    <property type="term" value="C:membrane"/>
    <property type="evidence" value="ECO:0007669"/>
    <property type="project" value="UniProtKB-SubCell"/>
</dbReference>
<dbReference type="Pfam" id="PF02709">
    <property type="entry name" value="Glyco_transf_7C"/>
    <property type="match status" value="1"/>
</dbReference>
<dbReference type="InterPro" id="IPR027995">
    <property type="entry name" value="Galactosyl_T_N"/>
</dbReference>
<feature type="domain" description="Galactosyltransferase N-terminal" evidence="13">
    <location>
        <begin position="81"/>
        <end position="197"/>
    </location>
</feature>
<dbReference type="PANTHER" id="PTHR19300:SF46">
    <property type="entry name" value="BETA-1,4-N-ACETYLGALACTOSAMINYLTRANSFERASE"/>
    <property type="match status" value="1"/>
</dbReference>
<dbReference type="GO" id="GO:0008378">
    <property type="term" value="F:galactosyltransferase activity"/>
    <property type="evidence" value="ECO:0007669"/>
    <property type="project" value="TreeGrafter"/>
</dbReference>
<keyword evidence="14" id="KW-1185">Reference proteome</keyword>
<keyword evidence="11" id="KW-0464">Manganese</keyword>
<dbReference type="WBParaSite" id="PSAMB.scaffold365size54448.g5188.t1">
    <property type="protein sequence ID" value="PSAMB.scaffold365size54448.g5188.t1"/>
    <property type="gene ID" value="PSAMB.scaffold365size54448.g5188"/>
</dbReference>
<dbReference type="GO" id="GO:0006688">
    <property type="term" value="P:glycosphingolipid biosynthetic process"/>
    <property type="evidence" value="ECO:0007669"/>
    <property type="project" value="TreeGrafter"/>
</dbReference>
<keyword evidence="11" id="KW-0479">Metal-binding</keyword>
<keyword evidence="7 11" id="KW-0735">Signal-anchor</keyword>
<evidence type="ECO:0000256" key="6">
    <source>
        <dbReference type="ARBA" id="ARBA00022692"/>
    </source>
</evidence>
<dbReference type="GO" id="GO:0033842">
    <property type="term" value="F:N-acetyl-beta-glucosaminyl-derivative 4-beta-N-acetylgalactosaminyltransferase activity"/>
    <property type="evidence" value="ECO:0007669"/>
    <property type="project" value="TreeGrafter"/>
</dbReference>
<evidence type="ECO:0000259" key="13">
    <source>
        <dbReference type="Pfam" id="PF13733"/>
    </source>
</evidence>
<organism evidence="14 15">
    <name type="scientific">Plectus sambesii</name>
    <dbReference type="NCBI Taxonomy" id="2011161"/>
    <lineage>
        <taxon>Eukaryota</taxon>
        <taxon>Metazoa</taxon>
        <taxon>Ecdysozoa</taxon>
        <taxon>Nematoda</taxon>
        <taxon>Chromadorea</taxon>
        <taxon>Plectida</taxon>
        <taxon>Plectina</taxon>
        <taxon>Plectoidea</taxon>
        <taxon>Plectidae</taxon>
        <taxon>Plectus</taxon>
    </lineage>
</organism>
<evidence type="ECO:0000256" key="11">
    <source>
        <dbReference type="RuleBase" id="RU368121"/>
    </source>
</evidence>
<dbReference type="PANTHER" id="PTHR19300">
    <property type="entry name" value="BETA-1,4-GALACTOSYLTRANSFERASE"/>
    <property type="match status" value="1"/>
</dbReference>
<evidence type="ECO:0000313" key="14">
    <source>
        <dbReference type="Proteomes" id="UP000887566"/>
    </source>
</evidence>
<evidence type="ECO:0000256" key="2">
    <source>
        <dbReference type="ARBA" id="ARBA00004922"/>
    </source>
</evidence>
<comment type="function">
    <text evidence="11">Catalyzes the transfer of galactose onto proteins or lipids.</text>
</comment>
<evidence type="ECO:0000256" key="3">
    <source>
        <dbReference type="ARBA" id="ARBA00005735"/>
    </source>
</evidence>
<dbReference type="GO" id="GO:0005794">
    <property type="term" value="C:Golgi apparatus"/>
    <property type="evidence" value="ECO:0007669"/>
    <property type="project" value="TreeGrafter"/>
</dbReference>
<dbReference type="Gene3D" id="3.90.550.10">
    <property type="entry name" value="Spore Coat Polysaccharide Biosynthesis Protein SpsA, Chain A"/>
    <property type="match status" value="1"/>
</dbReference>
<name>A0A914WE52_9BILA</name>
<evidence type="ECO:0000256" key="10">
    <source>
        <dbReference type="ARBA" id="ARBA00023180"/>
    </source>
</evidence>
<dbReference type="InterPro" id="IPR003859">
    <property type="entry name" value="Galactosyl_T"/>
</dbReference>
<evidence type="ECO:0000256" key="1">
    <source>
        <dbReference type="ARBA" id="ARBA00004606"/>
    </source>
</evidence>
<comment type="cofactor">
    <cofactor evidence="11">
        <name>Mn(2+)</name>
        <dbReference type="ChEBI" id="CHEBI:29035"/>
    </cofactor>
</comment>
<protein>
    <recommendedName>
        <fullName evidence="11">Beta-1,4-N-acetylgalactosaminyltransferase</fullName>
        <ecNumber evidence="11">2.4.1.-</ecNumber>
    </recommendedName>
    <alternativeName>
        <fullName evidence="11">Beta-4-GalNAcT</fullName>
    </alternativeName>
</protein>
<keyword evidence="8 11" id="KW-1133">Transmembrane helix</keyword>
<dbReference type="PRINTS" id="PR02050">
    <property type="entry name" value="B14GALTRFASE"/>
</dbReference>
<dbReference type="EC" id="2.4.1.-" evidence="11"/>
<dbReference type="Proteomes" id="UP000887566">
    <property type="component" value="Unplaced"/>
</dbReference>
<dbReference type="GO" id="GO:0005975">
    <property type="term" value="P:carbohydrate metabolic process"/>
    <property type="evidence" value="ECO:0007669"/>
    <property type="project" value="InterPro"/>
</dbReference>
<keyword evidence="10 11" id="KW-0325">Glycoprotein</keyword>
<comment type="subcellular location">
    <subcellularLocation>
        <location evidence="1 11">Membrane</location>
        <topology evidence="1 11">Single-pass type II membrane protein</topology>
    </subcellularLocation>
</comment>
<feature type="domain" description="Galactosyltransferase C-terminal" evidence="12">
    <location>
        <begin position="202"/>
        <end position="277"/>
    </location>
</feature>
<keyword evidence="6 11" id="KW-0812">Transmembrane</keyword>
<feature type="transmembrane region" description="Helical" evidence="11">
    <location>
        <begin position="12"/>
        <end position="32"/>
    </location>
</feature>
<dbReference type="SUPFAM" id="SSF53448">
    <property type="entry name" value="Nucleotide-diphospho-sugar transferases"/>
    <property type="match status" value="1"/>
</dbReference>
<proteinExistence type="inferred from homology"/>
<evidence type="ECO:0000256" key="5">
    <source>
        <dbReference type="ARBA" id="ARBA00022679"/>
    </source>
</evidence>
<evidence type="ECO:0000256" key="7">
    <source>
        <dbReference type="ARBA" id="ARBA00022968"/>
    </source>
</evidence>
<evidence type="ECO:0000256" key="8">
    <source>
        <dbReference type="ARBA" id="ARBA00022989"/>
    </source>
</evidence>
<evidence type="ECO:0000256" key="9">
    <source>
        <dbReference type="ARBA" id="ARBA00023136"/>
    </source>
</evidence>
<accession>A0A914WE52</accession>
<evidence type="ECO:0000313" key="15">
    <source>
        <dbReference type="WBParaSite" id="PSAMB.scaffold365size54448.g5188.t1"/>
    </source>
</evidence>
<sequence>MALLFRGSGRKKTSTVIFFAALLYLFYCFLLVSKQPSPSEDDTTGNRDAATESVRSLQICTTRLDEFDGPLHARINDLFNATNIVSDTVLNENPDLKPGGSWRPTNCIAQSKLALIIPFRDRDYHLYKLLSILFQVLKRQQLDFRIILAEQHGTGPFNKGRIMNAAFEYAQKLDVDCVVFHDVDVLPEDDRIPYGCPKLPRHLGGRVSTLDYKVWFDYMTGGAFAISMDHYIKANGYSNEFWGWGGEDDDFGRRLKASGLKIIRPDAVIGKYTMLTHVKRTWMSHGQTDRLLWQGAKRFRTDGLCCNKNWTIVSDEAKPLFRHIYIDVGEMNSQWKEVFKMAAERGATTTVLVEK</sequence>